<dbReference type="PROSITE" id="PS00893">
    <property type="entry name" value="NUDIX_BOX"/>
    <property type="match status" value="1"/>
</dbReference>
<dbReference type="PANTHER" id="PTHR47707">
    <property type="entry name" value="8-OXO-DGTP DIPHOSPHATASE"/>
    <property type="match status" value="1"/>
</dbReference>
<gene>
    <name evidence="19" type="ORF">ACFOSV_01025</name>
</gene>
<comment type="similarity">
    <text evidence="2 17">Belongs to the Nudix hydrolase family.</text>
</comment>
<evidence type="ECO:0000256" key="15">
    <source>
        <dbReference type="ARBA" id="ARBA00041979"/>
    </source>
</evidence>
<evidence type="ECO:0000256" key="12">
    <source>
        <dbReference type="ARBA" id="ARBA00038905"/>
    </source>
</evidence>
<evidence type="ECO:0000256" key="1">
    <source>
        <dbReference type="ARBA" id="ARBA00001946"/>
    </source>
</evidence>
<accession>A0ABV8ALY6</accession>
<evidence type="ECO:0000256" key="13">
    <source>
        <dbReference type="ARBA" id="ARBA00040794"/>
    </source>
</evidence>
<evidence type="ECO:0000256" key="7">
    <source>
        <dbReference type="ARBA" id="ARBA00022801"/>
    </source>
</evidence>
<keyword evidence="5" id="KW-0479">Metal-binding</keyword>
<dbReference type="EC" id="3.6.1.55" evidence="12"/>
<keyword evidence="9" id="KW-0234">DNA repair</keyword>
<keyword evidence="3" id="KW-0515">Mutator protein</keyword>
<keyword evidence="6" id="KW-0227">DNA damage</keyword>
<comment type="caution">
    <text evidence="19">The sequence shown here is derived from an EMBL/GenBank/DDBJ whole genome shotgun (WGS) entry which is preliminary data.</text>
</comment>
<dbReference type="PANTHER" id="PTHR47707:SF1">
    <property type="entry name" value="NUDIX HYDROLASE FAMILY PROTEIN"/>
    <property type="match status" value="1"/>
</dbReference>
<dbReference type="Pfam" id="PF00293">
    <property type="entry name" value="NUDIX"/>
    <property type="match status" value="1"/>
</dbReference>
<evidence type="ECO:0000256" key="2">
    <source>
        <dbReference type="ARBA" id="ARBA00005582"/>
    </source>
</evidence>
<organism evidence="19 20">
    <name type="scientific">Algoriphagus namhaensis</name>
    <dbReference type="NCBI Taxonomy" id="915353"/>
    <lineage>
        <taxon>Bacteria</taxon>
        <taxon>Pseudomonadati</taxon>
        <taxon>Bacteroidota</taxon>
        <taxon>Cytophagia</taxon>
        <taxon>Cytophagales</taxon>
        <taxon>Cyclobacteriaceae</taxon>
        <taxon>Algoriphagus</taxon>
    </lineage>
</organism>
<keyword evidence="20" id="KW-1185">Reference proteome</keyword>
<evidence type="ECO:0000256" key="16">
    <source>
        <dbReference type="ARBA" id="ARBA00042798"/>
    </source>
</evidence>
<dbReference type="Gene3D" id="3.90.79.10">
    <property type="entry name" value="Nucleoside Triphosphate Pyrophosphohydrolase"/>
    <property type="match status" value="1"/>
</dbReference>
<comment type="cofactor">
    <cofactor evidence="1">
        <name>Mg(2+)</name>
        <dbReference type="ChEBI" id="CHEBI:18420"/>
    </cofactor>
</comment>
<evidence type="ECO:0000259" key="18">
    <source>
        <dbReference type="PROSITE" id="PS51462"/>
    </source>
</evidence>
<name>A0ABV8ALY6_9BACT</name>
<dbReference type="InterPro" id="IPR020084">
    <property type="entry name" value="NUDIX_hydrolase_CS"/>
</dbReference>
<proteinExistence type="inferred from homology"/>
<keyword evidence="7 17" id="KW-0378">Hydrolase</keyword>
<evidence type="ECO:0000256" key="11">
    <source>
        <dbReference type="ARBA" id="ARBA00036904"/>
    </source>
</evidence>
<feature type="domain" description="Nudix hydrolase" evidence="18">
    <location>
        <begin position="2"/>
        <end position="128"/>
    </location>
</feature>
<comment type="catalytic activity">
    <reaction evidence="11">
        <text>8-oxo-GTP + H2O = 8-oxo-GMP + diphosphate + H(+)</text>
        <dbReference type="Rhea" id="RHEA:67616"/>
        <dbReference type="ChEBI" id="CHEBI:15377"/>
        <dbReference type="ChEBI" id="CHEBI:15378"/>
        <dbReference type="ChEBI" id="CHEBI:33019"/>
        <dbReference type="ChEBI" id="CHEBI:143553"/>
        <dbReference type="ChEBI" id="CHEBI:145694"/>
    </reaction>
</comment>
<dbReference type="InterPro" id="IPR000086">
    <property type="entry name" value="NUDIX_hydrolase_dom"/>
</dbReference>
<evidence type="ECO:0000313" key="19">
    <source>
        <dbReference type="EMBL" id="MFC3878735.1"/>
    </source>
</evidence>
<keyword evidence="8" id="KW-0460">Magnesium</keyword>
<evidence type="ECO:0000256" key="14">
    <source>
        <dbReference type="ARBA" id="ARBA00041592"/>
    </source>
</evidence>
<dbReference type="EMBL" id="JBHRZS010000002">
    <property type="protein sequence ID" value="MFC3878735.1"/>
    <property type="molecule type" value="Genomic_DNA"/>
</dbReference>
<sequence length="137" mass="15468">MEAIQVVCAIIISEGKLLCAKRSESMSLPGYWEFPGGKIEGKETEQEALIREIKEELGVNVIPTQKLTSSHLKSEKGKLIELIPYVCLWESGKLVALEHEEVAFYSFDQAKKLNWAPADIPIFDELLTFFSKLTPRL</sequence>
<dbReference type="RefSeq" id="WP_377902481.1">
    <property type="nucleotide sequence ID" value="NZ_JBHRZS010000002.1"/>
</dbReference>
<evidence type="ECO:0000313" key="20">
    <source>
        <dbReference type="Proteomes" id="UP001595805"/>
    </source>
</evidence>
<evidence type="ECO:0000256" key="9">
    <source>
        <dbReference type="ARBA" id="ARBA00023204"/>
    </source>
</evidence>
<evidence type="ECO:0000256" key="6">
    <source>
        <dbReference type="ARBA" id="ARBA00022763"/>
    </source>
</evidence>
<evidence type="ECO:0000256" key="8">
    <source>
        <dbReference type="ARBA" id="ARBA00022842"/>
    </source>
</evidence>
<dbReference type="SUPFAM" id="SSF55811">
    <property type="entry name" value="Nudix"/>
    <property type="match status" value="1"/>
</dbReference>
<evidence type="ECO:0000256" key="3">
    <source>
        <dbReference type="ARBA" id="ARBA00022457"/>
    </source>
</evidence>
<dbReference type="GO" id="GO:0016787">
    <property type="term" value="F:hydrolase activity"/>
    <property type="evidence" value="ECO:0007669"/>
    <property type="project" value="UniProtKB-KW"/>
</dbReference>
<evidence type="ECO:0000256" key="10">
    <source>
        <dbReference type="ARBA" id="ARBA00035861"/>
    </source>
</evidence>
<dbReference type="InterPro" id="IPR015797">
    <property type="entry name" value="NUDIX_hydrolase-like_dom_sf"/>
</dbReference>
<evidence type="ECO:0000256" key="17">
    <source>
        <dbReference type="RuleBase" id="RU003476"/>
    </source>
</evidence>
<reference evidence="20" key="1">
    <citation type="journal article" date="2019" name="Int. J. Syst. Evol. Microbiol.">
        <title>The Global Catalogue of Microorganisms (GCM) 10K type strain sequencing project: providing services to taxonomists for standard genome sequencing and annotation.</title>
        <authorList>
            <consortium name="The Broad Institute Genomics Platform"/>
            <consortium name="The Broad Institute Genome Sequencing Center for Infectious Disease"/>
            <person name="Wu L."/>
            <person name="Ma J."/>
        </authorList>
    </citation>
    <scope>NUCLEOTIDE SEQUENCE [LARGE SCALE GENOMIC DNA]</scope>
    <source>
        <strain evidence="20">CCUG 60523</strain>
    </source>
</reference>
<evidence type="ECO:0000256" key="5">
    <source>
        <dbReference type="ARBA" id="ARBA00022723"/>
    </source>
</evidence>
<comment type="catalytic activity">
    <reaction evidence="10">
        <text>8-oxo-dGTP + H2O = 8-oxo-dGMP + diphosphate + H(+)</text>
        <dbReference type="Rhea" id="RHEA:31575"/>
        <dbReference type="ChEBI" id="CHEBI:15377"/>
        <dbReference type="ChEBI" id="CHEBI:15378"/>
        <dbReference type="ChEBI" id="CHEBI:33019"/>
        <dbReference type="ChEBI" id="CHEBI:63224"/>
        <dbReference type="ChEBI" id="CHEBI:77896"/>
        <dbReference type="EC" id="3.6.1.55"/>
    </reaction>
</comment>
<protein>
    <recommendedName>
        <fullName evidence="13">8-oxo-dGTP diphosphatase</fullName>
        <ecNumber evidence="12">3.6.1.55</ecNumber>
    </recommendedName>
    <alternativeName>
        <fullName evidence="16">7,8-dihydro-8-oxoguanine-triphosphatase</fullName>
    </alternativeName>
    <alternativeName>
        <fullName evidence="15">Mutator protein MutT</fullName>
    </alternativeName>
    <alternativeName>
        <fullName evidence="14">dGTP pyrophosphohydrolase</fullName>
    </alternativeName>
</protein>
<evidence type="ECO:0000256" key="4">
    <source>
        <dbReference type="ARBA" id="ARBA00022705"/>
    </source>
</evidence>
<dbReference type="CDD" id="cd03425">
    <property type="entry name" value="NUDIX_MutT_NudA_like"/>
    <property type="match status" value="1"/>
</dbReference>
<dbReference type="InterPro" id="IPR020476">
    <property type="entry name" value="Nudix_hydrolase"/>
</dbReference>
<dbReference type="InterPro" id="IPR047127">
    <property type="entry name" value="MutT-like"/>
</dbReference>
<dbReference type="Proteomes" id="UP001595805">
    <property type="component" value="Unassembled WGS sequence"/>
</dbReference>
<keyword evidence="4" id="KW-0235">DNA replication</keyword>
<dbReference type="PRINTS" id="PR00502">
    <property type="entry name" value="NUDIXFAMILY"/>
</dbReference>
<dbReference type="PROSITE" id="PS51462">
    <property type="entry name" value="NUDIX"/>
    <property type="match status" value="1"/>
</dbReference>